<evidence type="ECO:0000256" key="14">
    <source>
        <dbReference type="ARBA" id="ARBA00048679"/>
    </source>
</evidence>
<keyword evidence="4" id="KW-0600">Photoreceptor protein</keyword>
<dbReference type="SMART" id="SM00220">
    <property type="entry name" value="S_TKc"/>
    <property type="match status" value="1"/>
</dbReference>
<dbReference type="GO" id="GO:0006355">
    <property type="term" value="P:regulation of DNA-templated transcription"/>
    <property type="evidence" value="ECO:0007669"/>
    <property type="project" value="InterPro"/>
</dbReference>
<comment type="catalytic activity">
    <reaction evidence="13">
        <text>L-threonyl-[protein] + ATP = O-phospho-L-threonyl-[protein] + ADP + H(+)</text>
        <dbReference type="Rhea" id="RHEA:46608"/>
        <dbReference type="Rhea" id="RHEA-COMP:11060"/>
        <dbReference type="Rhea" id="RHEA-COMP:11605"/>
        <dbReference type="ChEBI" id="CHEBI:15378"/>
        <dbReference type="ChEBI" id="CHEBI:30013"/>
        <dbReference type="ChEBI" id="CHEBI:30616"/>
        <dbReference type="ChEBI" id="CHEBI:61977"/>
        <dbReference type="ChEBI" id="CHEBI:456216"/>
        <dbReference type="EC" id="2.7.11.1"/>
    </reaction>
</comment>
<evidence type="ECO:0000256" key="4">
    <source>
        <dbReference type="ARBA" id="ARBA00022543"/>
    </source>
</evidence>
<keyword evidence="9" id="KW-0067">ATP-binding</keyword>
<evidence type="ECO:0000256" key="12">
    <source>
        <dbReference type="ARBA" id="ARBA00023170"/>
    </source>
</evidence>
<evidence type="ECO:0000256" key="10">
    <source>
        <dbReference type="ARBA" id="ARBA00022991"/>
    </source>
</evidence>
<keyword evidence="8" id="KW-0418">Kinase</keyword>
<dbReference type="PROSITE" id="PS50112">
    <property type="entry name" value="PAS"/>
    <property type="match status" value="1"/>
</dbReference>
<dbReference type="PROSITE" id="PS50011">
    <property type="entry name" value="PROTEIN_KINASE_DOM"/>
    <property type="match status" value="1"/>
</dbReference>
<dbReference type="SUPFAM" id="SSF55785">
    <property type="entry name" value="PYP-like sensor domain (PAS domain)"/>
    <property type="match status" value="1"/>
</dbReference>
<evidence type="ECO:0000313" key="18">
    <source>
        <dbReference type="EMBL" id="CAH1442333.1"/>
    </source>
</evidence>
<dbReference type="Pfam" id="PF07714">
    <property type="entry name" value="PK_Tyr_Ser-Thr"/>
    <property type="match status" value="1"/>
</dbReference>
<feature type="domain" description="Protein kinase" evidence="15">
    <location>
        <begin position="422"/>
        <end position="681"/>
    </location>
</feature>
<dbReference type="InterPro" id="IPR013767">
    <property type="entry name" value="PAS_fold"/>
</dbReference>
<dbReference type="PANTHER" id="PTHR44329">
    <property type="entry name" value="SERINE/THREONINE-PROTEIN KINASE TNNI3K-RELATED"/>
    <property type="match status" value="1"/>
</dbReference>
<dbReference type="PRINTS" id="PR00109">
    <property type="entry name" value="TYRKINASE"/>
</dbReference>
<dbReference type="Gene3D" id="3.30.450.20">
    <property type="entry name" value="PAS domain"/>
    <property type="match status" value="1"/>
</dbReference>
<dbReference type="InterPro" id="IPR000700">
    <property type="entry name" value="PAS-assoc_C"/>
</dbReference>
<dbReference type="Pfam" id="PF00989">
    <property type="entry name" value="PAS"/>
    <property type="match status" value="1"/>
</dbReference>
<keyword evidence="3" id="KW-0723">Serine/threonine-protein kinase</keyword>
<dbReference type="InterPro" id="IPR051681">
    <property type="entry name" value="Ser/Thr_Kinases-Pseudokinases"/>
</dbReference>
<name>A0AAU9NX36_9ASTR</name>
<keyword evidence="5" id="KW-0716">Sensory transduction</keyword>
<dbReference type="PROSITE" id="PS00108">
    <property type="entry name" value="PROTEIN_KINASE_ST"/>
    <property type="match status" value="1"/>
</dbReference>
<dbReference type="NCBIfam" id="TIGR00229">
    <property type="entry name" value="sensory_box"/>
    <property type="match status" value="1"/>
</dbReference>
<dbReference type="GO" id="GO:0009882">
    <property type="term" value="F:blue light photoreceptor activity"/>
    <property type="evidence" value="ECO:0007669"/>
    <property type="project" value="UniProtKB-ARBA"/>
</dbReference>
<evidence type="ECO:0000256" key="5">
    <source>
        <dbReference type="ARBA" id="ARBA00022606"/>
    </source>
</evidence>
<gene>
    <name evidence="18" type="ORF">LVIROSA_LOCUS28326</name>
</gene>
<dbReference type="InterPro" id="IPR000014">
    <property type="entry name" value="PAS"/>
</dbReference>
<keyword evidence="7" id="KW-0547">Nucleotide-binding</keyword>
<dbReference type="EC" id="2.7.11.1" evidence="2"/>
<dbReference type="InterPro" id="IPR008271">
    <property type="entry name" value="Ser/Thr_kinase_AS"/>
</dbReference>
<dbReference type="GO" id="GO:0016020">
    <property type="term" value="C:membrane"/>
    <property type="evidence" value="ECO:0007669"/>
    <property type="project" value="UniProtKB-SubCell"/>
</dbReference>
<evidence type="ECO:0000256" key="6">
    <source>
        <dbReference type="ARBA" id="ARBA00022679"/>
    </source>
</evidence>
<evidence type="ECO:0000259" key="17">
    <source>
        <dbReference type="PROSITE" id="PS50113"/>
    </source>
</evidence>
<reference evidence="18 19" key="1">
    <citation type="submission" date="2022-01" db="EMBL/GenBank/DDBJ databases">
        <authorList>
            <person name="Xiong W."/>
            <person name="Schranz E."/>
        </authorList>
    </citation>
    <scope>NUCLEOTIDE SEQUENCE [LARGE SCALE GENOMIC DNA]</scope>
</reference>
<dbReference type="InterPro" id="IPR011009">
    <property type="entry name" value="Kinase-like_dom_sf"/>
</dbReference>
<dbReference type="SMART" id="SM00091">
    <property type="entry name" value="PAS"/>
    <property type="match status" value="1"/>
</dbReference>
<evidence type="ECO:0000259" key="15">
    <source>
        <dbReference type="PROSITE" id="PS50011"/>
    </source>
</evidence>
<keyword evidence="11" id="KW-0472">Membrane</keyword>
<organism evidence="18 19">
    <name type="scientific">Lactuca virosa</name>
    <dbReference type="NCBI Taxonomy" id="75947"/>
    <lineage>
        <taxon>Eukaryota</taxon>
        <taxon>Viridiplantae</taxon>
        <taxon>Streptophyta</taxon>
        <taxon>Embryophyta</taxon>
        <taxon>Tracheophyta</taxon>
        <taxon>Spermatophyta</taxon>
        <taxon>Magnoliopsida</taxon>
        <taxon>eudicotyledons</taxon>
        <taxon>Gunneridae</taxon>
        <taxon>Pentapetalae</taxon>
        <taxon>asterids</taxon>
        <taxon>campanulids</taxon>
        <taxon>Asterales</taxon>
        <taxon>Asteraceae</taxon>
        <taxon>Cichorioideae</taxon>
        <taxon>Cichorieae</taxon>
        <taxon>Lactucinae</taxon>
        <taxon>Lactuca</taxon>
    </lineage>
</organism>
<proteinExistence type="predicted"/>
<keyword evidence="12" id="KW-0675">Receptor</keyword>
<keyword evidence="6" id="KW-0808">Transferase</keyword>
<comment type="caution">
    <text evidence="18">The sequence shown here is derived from an EMBL/GenBank/DDBJ whole genome shotgun (WGS) entry which is preliminary data.</text>
</comment>
<keyword evidence="19" id="KW-1185">Reference proteome</keyword>
<keyword evidence="10" id="KW-0157">Chromophore</keyword>
<dbReference type="Gene3D" id="1.10.510.10">
    <property type="entry name" value="Transferase(Phosphotransferase) domain 1"/>
    <property type="match status" value="1"/>
</dbReference>
<evidence type="ECO:0000256" key="3">
    <source>
        <dbReference type="ARBA" id="ARBA00022527"/>
    </source>
</evidence>
<dbReference type="Proteomes" id="UP001157418">
    <property type="component" value="Unassembled WGS sequence"/>
</dbReference>
<dbReference type="FunFam" id="3.30.200.20:FF:000329">
    <property type="entry name" value="PAS domain-containing protein tyrosine kinase"/>
    <property type="match status" value="1"/>
</dbReference>
<dbReference type="FunFam" id="1.10.510.10:FF:000476">
    <property type="entry name" value="PAS domain-containing protein tyrosine kinase family protein"/>
    <property type="match status" value="1"/>
</dbReference>
<dbReference type="GO" id="GO:0005524">
    <property type="term" value="F:ATP binding"/>
    <property type="evidence" value="ECO:0007669"/>
    <property type="project" value="UniProtKB-KW"/>
</dbReference>
<dbReference type="CDD" id="cd00130">
    <property type="entry name" value="PAS"/>
    <property type="match status" value="1"/>
</dbReference>
<evidence type="ECO:0000256" key="8">
    <source>
        <dbReference type="ARBA" id="ARBA00022777"/>
    </source>
</evidence>
<comment type="subcellular location">
    <subcellularLocation>
        <location evidence="1">Membrane</location>
    </subcellularLocation>
</comment>
<evidence type="ECO:0000256" key="11">
    <source>
        <dbReference type="ARBA" id="ARBA00023136"/>
    </source>
</evidence>
<dbReference type="PANTHER" id="PTHR44329:SF47">
    <property type="entry name" value="SERINE_THREONINE-PROTEIN KINASE ROCO5-RELATED"/>
    <property type="match status" value="1"/>
</dbReference>
<evidence type="ECO:0000256" key="2">
    <source>
        <dbReference type="ARBA" id="ARBA00012513"/>
    </source>
</evidence>
<dbReference type="GO" id="GO:0004674">
    <property type="term" value="F:protein serine/threonine kinase activity"/>
    <property type="evidence" value="ECO:0007669"/>
    <property type="project" value="UniProtKB-KW"/>
</dbReference>
<sequence length="698" mass="78940">MENDKNINSIERPPVEMLLKKIQELEKGHAHLKEAISKLIISDEYKKSVSPVRGGASQTFSKTESSSYRKILPLRRENNNDRFHEGGGAAVDGGGAMKLTENQYMNILQTMGQALHVFDLTGRIIYWNQMAQSLYGYTVEEAIGKTAPDIIIPPNYSELANIIIHRGLQGERWSGEFPVRHKRGQRFTVITNVSPFHDENGTIRGAMCISTDSRPFREIIPQLNVNIAPWRISYSKFGLDDQQPLQSAIASKISNLASKVKSKIKTRENNEDDFTKSGDYHYYDIAPCDHTQEAGCSIDSMKSPYGHFTVKPSTDSSRGSEKENKLGIHEVLSSKAEAWLGKKGISWPWKGNESDQDHDYGPQTSSSASIKVESQMHESFINTNEAPKSLSSCGASSSESNVIYKIDIDIDNLDVEVSWDDLVINEQIGQGSCGTVYHGLWYGSDVAIKVFSKQEYPEDVILSFRKEVSLMKRLRHPNILLFMGAVTSPHHLCIVSEFLPRGSLFGLLQRNTTKLDWRRRIHMAMDIARGMNYLHHCNPPIIHRDLKSSNLLVDKNWTVKVGDFGISRIKHETYLSTNTGKGTPQWMAPDVLRNEQVDEKSDVYSYGVVLWELTTEKIPWDHLNSMQVIGAVGFMNKRLEIPKDIDPQWASLIESCWSSEPKSRPTFQEILIKLKDMQRKLVIQTQVPRRVNSNQKGS</sequence>
<evidence type="ECO:0000313" key="19">
    <source>
        <dbReference type="Proteomes" id="UP001157418"/>
    </source>
</evidence>
<protein>
    <recommendedName>
        <fullName evidence="2">non-specific serine/threonine protein kinase</fullName>
        <ecNumber evidence="2">2.7.11.1</ecNumber>
    </recommendedName>
</protein>
<evidence type="ECO:0000259" key="16">
    <source>
        <dbReference type="PROSITE" id="PS50112"/>
    </source>
</evidence>
<evidence type="ECO:0000256" key="1">
    <source>
        <dbReference type="ARBA" id="ARBA00004370"/>
    </source>
</evidence>
<feature type="domain" description="PAS" evidence="16">
    <location>
        <begin position="100"/>
        <end position="171"/>
    </location>
</feature>
<dbReference type="InterPro" id="IPR000719">
    <property type="entry name" value="Prot_kinase_dom"/>
</dbReference>
<dbReference type="PROSITE" id="PS50113">
    <property type="entry name" value="PAC"/>
    <property type="match status" value="1"/>
</dbReference>
<dbReference type="EMBL" id="CAKMRJ010005412">
    <property type="protein sequence ID" value="CAH1442333.1"/>
    <property type="molecule type" value="Genomic_DNA"/>
</dbReference>
<dbReference type="SUPFAM" id="SSF56112">
    <property type="entry name" value="Protein kinase-like (PK-like)"/>
    <property type="match status" value="1"/>
</dbReference>
<dbReference type="Gene3D" id="3.30.200.20">
    <property type="entry name" value="Phosphorylase Kinase, domain 1"/>
    <property type="match status" value="1"/>
</dbReference>
<feature type="domain" description="PAC" evidence="17">
    <location>
        <begin position="173"/>
        <end position="225"/>
    </location>
</feature>
<dbReference type="InterPro" id="IPR035965">
    <property type="entry name" value="PAS-like_dom_sf"/>
</dbReference>
<evidence type="ECO:0000256" key="9">
    <source>
        <dbReference type="ARBA" id="ARBA00022840"/>
    </source>
</evidence>
<comment type="catalytic activity">
    <reaction evidence="14">
        <text>L-seryl-[protein] + ATP = O-phospho-L-seryl-[protein] + ADP + H(+)</text>
        <dbReference type="Rhea" id="RHEA:17989"/>
        <dbReference type="Rhea" id="RHEA-COMP:9863"/>
        <dbReference type="Rhea" id="RHEA-COMP:11604"/>
        <dbReference type="ChEBI" id="CHEBI:15378"/>
        <dbReference type="ChEBI" id="CHEBI:29999"/>
        <dbReference type="ChEBI" id="CHEBI:30616"/>
        <dbReference type="ChEBI" id="CHEBI:83421"/>
        <dbReference type="ChEBI" id="CHEBI:456216"/>
        <dbReference type="EC" id="2.7.11.1"/>
    </reaction>
</comment>
<accession>A0AAU9NX36</accession>
<dbReference type="InterPro" id="IPR001245">
    <property type="entry name" value="Ser-Thr/Tyr_kinase_cat_dom"/>
</dbReference>
<dbReference type="AlphaFoldDB" id="A0AAU9NX36"/>
<evidence type="ECO:0000256" key="7">
    <source>
        <dbReference type="ARBA" id="ARBA00022741"/>
    </source>
</evidence>
<evidence type="ECO:0000256" key="13">
    <source>
        <dbReference type="ARBA" id="ARBA00047899"/>
    </source>
</evidence>
<dbReference type="CDD" id="cd13999">
    <property type="entry name" value="STKc_MAP3K-like"/>
    <property type="match status" value="1"/>
</dbReference>